<comment type="caution">
    <text evidence="3">The sequence shown here is derived from an EMBL/GenBank/DDBJ whole genome shotgun (WGS) entry which is preliminary data.</text>
</comment>
<gene>
    <name evidence="3" type="ORF">M5K25_003167</name>
</gene>
<feature type="region of interest" description="Disordered" evidence="2">
    <location>
        <begin position="1180"/>
        <end position="1213"/>
    </location>
</feature>
<feature type="compositionally biased region" description="Polar residues" evidence="2">
    <location>
        <begin position="698"/>
        <end position="710"/>
    </location>
</feature>
<feature type="region of interest" description="Disordered" evidence="2">
    <location>
        <begin position="573"/>
        <end position="592"/>
    </location>
</feature>
<dbReference type="InterPro" id="IPR044694">
    <property type="entry name" value="NUP214"/>
</dbReference>
<feature type="compositionally biased region" description="Low complexity" evidence="2">
    <location>
        <begin position="1127"/>
        <end position="1137"/>
    </location>
</feature>
<feature type="region of interest" description="Disordered" evidence="2">
    <location>
        <begin position="697"/>
        <end position="719"/>
    </location>
</feature>
<organism evidence="3 4">
    <name type="scientific">Dendrobium thyrsiflorum</name>
    <name type="common">Pinecone-like raceme dendrobium</name>
    <name type="synonym">Orchid</name>
    <dbReference type="NCBI Taxonomy" id="117978"/>
    <lineage>
        <taxon>Eukaryota</taxon>
        <taxon>Viridiplantae</taxon>
        <taxon>Streptophyta</taxon>
        <taxon>Embryophyta</taxon>
        <taxon>Tracheophyta</taxon>
        <taxon>Spermatophyta</taxon>
        <taxon>Magnoliopsida</taxon>
        <taxon>Liliopsida</taxon>
        <taxon>Asparagales</taxon>
        <taxon>Orchidaceae</taxon>
        <taxon>Epidendroideae</taxon>
        <taxon>Malaxideae</taxon>
        <taxon>Dendrobiinae</taxon>
        <taxon>Dendrobium</taxon>
    </lineage>
</organism>
<protein>
    <recommendedName>
        <fullName evidence="5">Nuclear pore complex protein NUP214</fullName>
    </recommendedName>
</protein>
<feature type="region of interest" description="Disordered" evidence="2">
    <location>
        <begin position="1512"/>
        <end position="1555"/>
    </location>
</feature>
<keyword evidence="1" id="KW-0175">Coiled coil</keyword>
<feature type="compositionally biased region" description="Low complexity" evidence="2">
    <location>
        <begin position="1543"/>
        <end position="1552"/>
    </location>
</feature>
<sequence>MPTMAGKSTRLLIPKEEIEGDRQGTMDFVFCRIGEPVPLMPAHSDSAFDLSNPPFQPLAVSERHRLLFLAHTKGFLIANTKDVIELAKGVKGKGTCVQRSSVLDVQIGRVSILALSGDNSMLAVAVGGEIHLFFVQSLLDKVQEPAISCHLSKSGIVKDLKWRRNSENSFIVLSGHGLLCHGSSDLQLKDVMDNVDAADWSVDGKFVAIARKDTVIILSSNFEEILGIPLLFRSWAVDSGSEIKVDSIRWVRHDSIVIGCTQLMEDGDQEGYLVQVIVSGEHKFTEVSCKPVVFSFPDLFEGLSVDMLPTGIGPYLLADYLDCWDVAITSNKKSIDQHISLLRWLVEDNGCEVVSFELGSDKYIPRIDLQDDGDNNLILGLAIDKSSLYEKIKIQSDMEIKELSPRCILLCLTCDGKLTLNHAAWVSEPSHLRKMVSPHGDNNKEFHTASSAESELEVNTSRLKAGLEAAISDKMQIIPGGKLRSQGTLDGVEPCSQGPGMITSSYSRRPAIEEPEMLSNSGDLGTKSSDNEMASNSLMVKGTGSGHLAGSTFTAGSAFGLRMAQNIFGVDGSNASSSSTVKGTGASRSLSSTINEGSFTQSQTLMPFTVDAADAKHLFTSPGESNSARIGNKVLFSPPSNSPANFAPFSKPFGTMASSEKINQSGVQASSTKSGYTGSASILLQSSSVAASAKLPGSRQQLLGNSTSSKPRQRLESEPQFSKQFYNVKDMTKELDALLSSIECEGGFKDICTISQEQSLLALEAGLDDLSEVLFVYRDEIQNQRMEIQQLCNKMLQVSARQVYMKGVVQQASDHSYWAFWNNRKLSREFEAKQLHISNLKQNLANQLLELERHFNSLEIKRFGEYDTTATGWRAPCNSAPSRGTQSLHSVYSTVNSQLSAAEQLSECLSKQMAVLNISSSASKKRNVTKELFESIGIDPKTDAFMSPDLKSYNQLQYSTKRTSLSSASALKEQSWNCVPNDVNACKLESARRKRGSLDKSWAHFEPSRTTIKRTSTKEQVRSNLDIAFREAKEVFDSQVKAFDIAQKSGISASSKGFDSQSQDFGITKRSSNEAASFLSKTTPSNSQSLEQSPNRGIQEKSSKIAMDAQSKNLFKWAKDPSDQRSEPNASSNSISSRLFQSAGTQPSSFATSSIFSNANSNNDVKFGSPFMLNMGASSTLNNSSSPATKTALASKPTSASTHMKFSSNVSPLKTTSATETWSQLNQGTSLKNEVGTQANLAQESTKKLTFSSSTLSASVAQATASLTSSSLSSFQFGNSMPPNIFLSPRISNAPTSFSNEIMSKSMPSLARVPASEDSLSLNKIGSELEHATLQTINKAAIDVQPKEHGSLPSKISSKLTTDTSQASVSDIFPPKKEVGLHPSVSDNVGTVNTNDSKSQQTTSQIPATSVAPPTIEKSSLPSTTIGSVLPAGSGFPPLTESGMAMSSSIMTMENLDANLSQEDEMEEEALDTNSMLNLESLGGFALQATPSTNAQKPNLFGGSFLPASTGSASPQLSWSASPGQLFRPPSFNLPESQSPHLSQSTGSSLTGGLSGGFSGFGQPAQLGSGQQALGSVLGSFGQSRQLGTGSPGFGFASTAGSSGGFSNTGGFAGVASGGGFAGAATGGGFAGVATGGGFAGAATGGGFAGVAANIGGFAGTGAGGGFGGASSGGGLPTGGFGGFSGIAFGAGNSSAGRPPAELLTQMRK</sequence>
<feature type="compositionally biased region" description="Polar residues" evidence="2">
    <location>
        <begin position="1512"/>
        <end position="1523"/>
    </location>
</feature>
<dbReference type="Proteomes" id="UP001552299">
    <property type="component" value="Unassembled WGS sequence"/>
</dbReference>
<feature type="compositionally biased region" description="Polar residues" evidence="2">
    <location>
        <begin position="1196"/>
        <end position="1213"/>
    </location>
</feature>
<evidence type="ECO:0000313" key="4">
    <source>
        <dbReference type="Proteomes" id="UP001552299"/>
    </source>
</evidence>
<feature type="compositionally biased region" description="Polar residues" evidence="2">
    <location>
        <begin position="1075"/>
        <end position="1096"/>
    </location>
</feature>
<dbReference type="EMBL" id="JANQDX010000003">
    <property type="protein sequence ID" value="KAL0926913.1"/>
    <property type="molecule type" value="Genomic_DNA"/>
</dbReference>
<keyword evidence="4" id="KW-1185">Reference proteome</keyword>
<evidence type="ECO:0000256" key="2">
    <source>
        <dbReference type="SAM" id="MobiDB-lite"/>
    </source>
</evidence>
<feature type="compositionally biased region" description="Polar residues" evidence="2">
    <location>
        <begin position="1180"/>
        <end position="1189"/>
    </location>
</feature>
<feature type="region of interest" description="Disordered" evidence="2">
    <location>
        <begin position="1394"/>
        <end position="1424"/>
    </location>
</feature>
<dbReference type="PANTHER" id="PTHR34418">
    <property type="entry name" value="NUCLEAR PORE COMPLEX PROTEIN NUP214 ISOFORM X1"/>
    <property type="match status" value="1"/>
</dbReference>
<evidence type="ECO:0008006" key="5">
    <source>
        <dbReference type="Google" id="ProtNLM"/>
    </source>
</evidence>
<reference evidence="3 4" key="1">
    <citation type="journal article" date="2024" name="Plant Biotechnol. J.">
        <title>Dendrobium thyrsiflorum genome and its molecular insights into genes involved in important horticultural traits.</title>
        <authorList>
            <person name="Chen B."/>
            <person name="Wang J.Y."/>
            <person name="Zheng P.J."/>
            <person name="Li K.L."/>
            <person name="Liang Y.M."/>
            <person name="Chen X.F."/>
            <person name="Zhang C."/>
            <person name="Zhao X."/>
            <person name="He X."/>
            <person name="Zhang G.Q."/>
            <person name="Liu Z.J."/>
            <person name="Xu Q."/>
        </authorList>
    </citation>
    <scope>NUCLEOTIDE SEQUENCE [LARGE SCALE GENOMIC DNA]</scope>
    <source>
        <strain evidence="3">GZMU011</strain>
    </source>
</reference>
<evidence type="ECO:0000313" key="3">
    <source>
        <dbReference type="EMBL" id="KAL0926913.1"/>
    </source>
</evidence>
<feature type="region of interest" description="Disordered" evidence="2">
    <location>
        <begin position="1119"/>
        <end position="1140"/>
    </location>
</feature>
<feature type="compositionally biased region" description="Polar residues" evidence="2">
    <location>
        <begin position="1394"/>
        <end position="1408"/>
    </location>
</feature>
<dbReference type="SUPFAM" id="SSF117289">
    <property type="entry name" value="Nucleoporin domain"/>
    <property type="match status" value="1"/>
</dbReference>
<feature type="coiled-coil region" evidence="1">
    <location>
        <begin position="823"/>
        <end position="861"/>
    </location>
</feature>
<dbReference type="PANTHER" id="PTHR34418:SF3">
    <property type="entry name" value="NUCLEAR PORE COMPLEX PROTEIN NUP214"/>
    <property type="match status" value="1"/>
</dbReference>
<feature type="region of interest" description="Disordered" evidence="2">
    <location>
        <begin position="1075"/>
        <end position="1104"/>
    </location>
</feature>
<name>A0ABD0VQH5_DENTH</name>
<proteinExistence type="predicted"/>
<accession>A0ABD0VQH5</accession>
<evidence type="ECO:0000256" key="1">
    <source>
        <dbReference type="SAM" id="Coils"/>
    </source>
</evidence>